<proteinExistence type="predicted"/>
<gene>
    <name evidence="4" type="ORF">PBIL07802_LOCUS7399</name>
</gene>
<dbReference type="PANTHER" id="PTHR12461">
    <property type="entry name" value="HYPOXIA-INDUCIBLE FACTOR 1 ALPHA INHIBITOR-RELATED"/>
    <property type="match status" value="1"/>
</dbReference>
<sequence length="460" mass="51855">MEGRRLRLNPHSSTTTRVLFACVSIGLAILFASTVVYATSRRGGRRGDGSEHHDHSLDPIVYHDHSKDHPSNMTGSSHDNESSGEHDPPDSGHDHSGSDGGGEGGEKGKREAEEGVKRPWKEMLKKPSCECRKGAPWCLFERPYPPLFNTRKQSTNQIFWQEMDAADITLDFFYCSVFCSCMPLVVRNVFEVWPQLEGLTWDSLRVDAEKVMGITQRNTSLKTEPSFGNDKNVSMSEVLDSIRKKDLNAGYSLFYDATQQSKTLSNVMQSSPALFQSYCTLSLASAGDAVKIHSDVDLFGKFFGVVQGIRRYVLFHPLEVPRICHSSEKDVHIPPEFLPSMPTPQLEEDKLSIDNRLWLKVCTDGTCCYDMAKSEKENEKVFPKSVTTPRVEVLLSKGDFLYLPPTYLHAMESITDTIGMTIGSNNVVEGWSIEDRGFELMKYSEKEHRVFNKRVFNTKE</sequence>
<feature type="compositionally biased region" description="Basic and acidic residues" evidence="1">
    <location>
        <begin position="78"/>
        <end position="97"/>
    </location>
</feature>
<accession>A0A7S3D3A1</accession>
<keyword evidence="2" id="KW-1133">Transmembrane helix</keyword>
<feature type="domain" description="Cupin-like" evidence="3">
    <location>
        <begin position="175"/>
        <end position="416"/>
    </location>
</feature>
<dbReference type="AlphaFoldDB" id="A0A7S3D3A1"/>
<dbReference type="InterPro" id="IPR041667">
    <property type="entry name" value="Cupin_8"/>
</dbReference>
<dbReference type="EMBL" id="HBIB01011410">
    <property type="protein sequence ID" value="CAE0245218.1"/>
    <property type="molecule type" value="Transcribed_RNA"/>
</dbReference>
<keyword evidence="2" id="KW-0472">Membrane</keyword>
<evidence type="ECO:0000256" key="1">
    <source>
        <dbReference type="SAM" id="MobiDB-lite"/>
    </source>
</evidence>
<keyword evidence="2" id="KW-0812">Transmembrane</keyword>
<protein>
    <recommendedName>
        <fullName evidence="3">Cupin-like domain-containing protein</fullName>
    </recommendedName>
</protein>
<feature type="region of interest" description="Disordered" evidence="1">
    <location>
        <begin position="42"/>
        <end position="118"/>
    </location>
</feature>
<name>A0A7S3D3A1_9EUKA</name>
<feature type="compositionally biased region" description="Basic and acidic residues" evidence="1">
    <location>
        <begin position="45"/>
        <end position="70"/>
    </location>
</feature>
<dbReference type="Gene3D" id="2.60.120.650">
    <property type="entry name" value="Cupin"/>
    <property type="match status" value="1"/>
</dbReference>
<evidence type="ECO:0000313" key="4">
    <source>
        <dbReference type="EMBL" id="CAE0245218.1"/>
    </source>
</evidence>
<feature type="compositionally biased region" description="Basic and acidic residues" evidence="1">
    <location>
        <begin position="104"/>
        <end position="118"/>
    </location>
</feature>
<dbReference type="SUPFAM" id="SSF51197">
    <property type="entry name" value="Clavaminate synthase-like"/>
    <property type="match status" value="1"/>
</dbReference>
<feature type="transmembrane region" description="Helical" evidence="2">
    <location>
        <begin position="18"/>
        <end position="38"/>
    </location>
</feature>
<evidence type="ECO:0000259" key="3">
    <source>
        <dbReference type="Pfam" id="PF13621"/>
    </source>
</evidence>
<evidence type="ECO:0000256" key="2">
    <source>
        <dbReference type="SAM" id="Phobius"/>
    </source>
</evidence>
<dbReference type="Pfam" id="PF13621">
    <property type="entry name" value="Cupin_8"/>
    <property type="match status" value="1"/>
</dbReference>
<dbReference type="PANTHER" id="PTHR12461:SF105">
    <property type="entry name" value="HYPOXIA-INDUCIBLE FACTOR 1-ALPHA INHIBITOR"/>
    <property type="match status" value="1"/>
</dbReference>
<organism evidence="4">
    <name type="scientific">Palpitomonas bilix</name>
    <dbReference type="NCBI Taxonomy" id="652834"/>
    <lineage>
        <taxon>Eukaryota</taxon>
        <taxon>Eukaryota incertae sedis</taxon>
    </lineage>
</organism>
<reference evidence="4" key="1">
    <citation type="submission" date="2021-01" db="EMBL/GenBank/DDBJ databases">
        <authorList>
            <person name="Corre E."/>
            <person name="Pelletier E."/>
            <person name="Niang G."/>
            <person name="Scheremetjew M."/>
            <person name="Finn R."/>
            <person name="Kale V."/>
            <person name="Holt S."/>
            <person name="Cochrane G."/>
            <person name="Meng A."/>
            <person name="Brown T."/>
            <person name="Cohen L."/>
        </authorList>
    </citation>
    <scope>NUCLEOTIDE SEQUENCE</scope>
    <source>
        <strain evidence="4">NIES-2562</strain>
    </source>
</reference>